<dbReference type="PANTHER" id="PTHR23306">
    <property type="entry name" value="TUMOR SUSCEPTIBILITY GENE 101 PROTEIN-RELATED"/>
    <property type="match status" value="1"/>
</dbReference>
<evidence type="ECO:0000259" key="10">
    <source>
        <dbReference type="PROSITE" id="PS51322"/>
    </source>
</evidence>
<evidence type="ECO:0000313" key="12">
    <source>
        <dbReference type="Proteomes" id="UP000247409"/>
    </source>
</evidence>
<dbReference type="Gene3D" id="3.10.110.10">
    <property type="entry name" value="Ubiquitin Conjugating Enzyme"/>
    <property type="match status" value="1"/>
</dbReference>
<dbReference type="InterPro" id="IPR037202">
    <property type="entry name" value="ESCRT_assembly_dom"/>
</dbReference>
<keyword evidence="6" id="KW-0175">Coiled coil</keyword>
<comment type="caution">
    <text evidence="11">The sequence shown here is derived from an EMBL/GenBank/DDBJ whole genome shotgun (WGS) entry which is preliminary data.</text>
</comment>
<evidence type="ECO:0000256" key="1">
    <source>
        <dbReference type="ARBA" id="ARBA00004177"/>
    </source>
</evidence>
<name>A0A2V3ISL4_9FLOR</name>
<dbReference type="InterPro" id="IPR008883">
    <property type="entry name" value="UEV_N"/>
</dbReference>
<dbReference type="GO" id="GO:0015031">
    <property type="term" value="P:protein transport"/>
    <property type="evidence" value="ECO:0007669"/>
    <property type="project" value="UniProtKB-UniRule"/>
</dbReference>
<evidence type="ECO:0000259" key="9">
    <source>
        <dbReference type="PROSITE" id="PS51312"/>
    </source>
</evidence>
<keyword evidence="5 7" id="KW-0653">Protein transport</keyword>
<feature type="compositionally biased region" description="Basic and acidic residues" evidence="8">
    <location>
        <begin position="279"/>
        <end position="292"/>
    </location>
</feature>
<dbReference type="EMBL" id="NBIV01000070">
    <property type="protein sequence ID" value="PXF45116.1"/>
    <property type="molecule type" value="Genomic_DNA"/>
</dbReference>
<proteinExistence type="inferred from homology"/>
<protein>
    <submittedName>
        <fullName evidence="11">Protein ELC</fullName>
    </submittedName>
</protein>
<dbReference type="Proteomes" id="UP000247409">
    <property type="component" value="Unassembled WGS sequence"/>
</dbReference>
<evidence type="ECO:0000256" key="4">
    <source>
        <dbReference type="ARBA" id="ARBA00022753"/>
    </source>
</evidence>
<gene>
    <name evidence="11" type="ORF">BWQ96_05155</name>
</gene>
<dbReference type="GO" id="GO:0008333">
    <property type="term" value="P:endosome to lysosome transport"/>
    <property type="evidence" value="ECO:0007669"/>
    <property type="project" value="TreeGrafter"/>
</dbReference>
<comment type="subcellular location">
    <subcellularLocation>
        <location evidence="1">Endosome</location>
    </subcellularLocation>
</comment>
<sequence length="395" mass="45337">MAPPHSPPRLWYHRLRPHQRPRHVATAHLRSAPRPHLLPRRPDLHPSSKILPPEREPRIVRDVVDCCRNFRGLKLELEQFAVDAAQTSTLLVLRGTIPVKYKSATYNIPVAIFVPSHYPNEAPTPYVRPTRQMVLRPRHSHVDTLGRVYLPHYLAQWDPNQFTLYGVVVAMVQVFCIEPPVYTRTGNTDVSVGNETERRRLITVLNTQLSHRFGDAIDEAMSDLCCLLKRKDDLVRSTQSVSDHIRARASQLERTQSHQQSLNERRLSLTRWQAVSTPHHSDPSNDCNEHQQQHTSPSVDHVLQYTDILDNQMCTCFAQDGAFADALDQLDEAFVKGVIDQDAYMKHVRDVSRQQFFPRALRKKIEIAKSKKLEVDEHGQLRPMRTGRAAPLFAS</sequence>
<feature type="region of interest" description="Disordered" evidence="8">
    <location>
        <begin position="275"/>
        <end position="296"/>
    </location>
</feature>
<feature type="domain" description="SB" evidence="9">
    <location>
        <begin position="307"/>
        <end position="375"/>
    </location>
</feature>
<dbReference type="GO" id="GO:0043130">
    <property type="term" value="F:ubiquitin binding"/>
    <property type="evidence" value="ECO:0007669"/>
    <property type="project" value="TreeGrafter"/>
</dbReference>
<evidence type="ECO:0000256" key="5">
    <source>
        <dbReference type="ARBA" id="ARBA00022927"/>
    </source>
</evidence>
<feature type="compositionally biased region" description="Basic and acidic residues" evidence="8">
    <location>
        <begin position="40"/>
        <end position="51"/>
    </location>
</feature>
<feature type="domain" description="UEV" evidence="10">
    <location>
        <begin position="40"/>
        <end position="185"/>
    </location>
</feature>
<dbReference type="Pfam" id="PF05743">
    <property type="entry name" value="UEV"/>
    <property type="match status" value="1"/>
</dbReference>
<keyword evidence="3 7" id="KW-0813">Transport</keyword>
<keyword evidence="12" id="KW-1185">Reference proteome</keyword>
<evidence type="ECO:0000313" key="11">
    <source>
        <dbReference type="EMBL" id="PXF45116.1"/>
    </source>
</evidence>
<dbReference type="OrthoDB" id="906at2759"/>
<dbReference type="InterPro" id="IPR017916">
    <property type="entry name" value="SB_dom"/>
</dbReference>
<dbReference type="SUPFAM" id="SSF54495">
    <property type="entry name" value="UBC-like"/>
    <property type="match status" value="1"/>
</dbReference>
<evidence type="ECO:0000256" key="3">
    <source>
        <dbReference type="ARBA" id="ARBA00022448"/>
    </source>
</evidence>
<dbReference type="InterPro" id="IPR016135">
    <property type="entry name" value="UBQ-conjugating_enzyme/RWD"/>
</dbReference>
<dbReference type="PANTHER" id="PTHR23306:SF3">
    <property type="entry name" value="TUMOR SUPPRESSOR PROTEIN 101"/>
    <property type="match status" value="1"/>
</dbReference>
<dbReference type="GO" id="GO:0000813">
    <property type="term" value="C:ESCRT I complex"/>
    <property type="evidence" value="ECO:0007669"/>
    <property type="project" value="TreeGrafter"/>
</dbReference>
<feature type="region of interest" description="Disordered" evidence="8">
    <location>
        <begin position="32"/>
        <end position="51"/>
    </location>
</feature>
<reference evidence="11 12" key="1">
    <citation type="journal article" date="2018" name="Mol. Biol. Evol.">
        <title>Analysis of the draft genome of the red seaweed Gracilariopsis chorda provides insights into genome size evolution in Rhodophyta.</title>
        <authorList>
            <person name="Lee J."/>
            <person name="Yang E.C."/>
            <person name="Graf L."/>
            <person name="Yang J.H."/>
            <person name="Qiu H."/>
            <person name="Zel Zion U."/>
            <person name="Chan C.X."/>
            <person name="Stephens T.G."/>
            <person name="Weber A.P.M."/>
            <person name="Boo G.H."/>
            <person name="Boo S.M."/>
            <person name="Kim K.M."/>
            <person name="Shin Y."/>
            <person name="Jung M."/>
            <person name="Lee S.J."/>
            <person name="Yim H.S."/>
            <person name="Lee J.H."/>
            <person name="Bhattacharya D."/>
            <person name="Yoon H.S."/>
        </authorList>
    </citation>
    <scope>NUCLEOTIDE SEQUENCE [LARGE SCALE GENOMIC DNA]</scope>
    <source>
        <strain evidence="11 12">SKKU-2015</strain>
        <tissue evidence="11">Whole body</tissue>
    </source>
</reference>
<keyword evidence="4" id="KW-0967">Endosome</keyword>
<dbReference type="SUPFAM" id="SSF140111">
    <property type="entry name" value="Endosomal sorting complex assembly domain"/>
    <property type="match status" value="1"/>
</dbReference>
<dbReference type="PROSITE" id="PS51322">
    <property type="entry name" value="UEV"/>
    <property type="match status" value="1"/>
</dbReference>
<dbReference type="Gene3D" id="6.10.140.820">
    <property type="match status" value="1"/>
</dbReference>
<dbReference type="AlphaFoldDB" id="A0A2V3ISL4"/>
<evidence type="ECO:0000256" key="8">
    <source>
        <dbReference type="SAM" id="MobiDB-lite"/>
    </source>
</evidence>
<dbReference type="PROSITE" id="PS51312">
    <property type="entry name" value="SB"/>
    <property type="match status" value="1"/>
</dbReference>
<organism evidence="11 12">
    <name type="scientific">Gracilariopsis chorda</name>
    <dbReference type="NCBI Taxonomy" id="448386"/>
    <lineage>
        <taxon>Eukaryota</taxon>
        <taxon>Rhodophyta</taxon>
        <taxon>Florideophyceae</taxon>
        <taxon>Rhodymeniophycidae</taxon>
        <taxon>Gracilariales</taxon>
        <taxon>Gracilariaceae</taxon>
        <taxon>Gracilariopsis</taxon>
    </lineage>
</organism>
<evidence type="ECO:0000256" key="7">
    <source>
        <dbReference type="PROSITE-ProRule" id="PRU00644"/>
    </source>
</evidence>
<dbReference type="STRING" id="448386.A0A2V3ISL4"/>
<dbReference type="InterPro" id="IPR052070">
    <property type="entry name" value="ESCRT-I_UEV_domain"/>
</dbReference>
<accession>A0A2V3ISL4</accession>
<evidence type="ECO:0000256" key="2">
    <source>
        <dbReference type="ARBA" id="ARBA00009594"/>
    </source>
</evidence>
<dbReference type="CDD" id="cd11685">
    <property type="entry name" value="UEV_TSG101-like"/>
    <property type="match status" value="1"/>
</dbReference>
<dbReference type="Pfam" id="PF09454">
    <property type="entry name" value="Vps23_core"/>
    <property type="match status" value="1"/>
</dbReference>
<evidence type="ECO:0000256" key="6">
    <source>
        <dbReference type="ARBA" id="ARBA00023054"/>
    </source>
</evidence>
<comment type="similarity">
    <text evidence="2">Belongs to the ubiquitin-conjugating enzyme family. UEV subfamily.</text>
</comment>